<name>W0E921_9FIRM</name>
<dbReference type="HOGENOM" id="CLU_149817_0_0_9"/>
<reference evidence="1 2" key="1">
    <citation type="submission" date="2013-12" db="EMBL/GenBank/DDBJ databases">
        <authorList>
            <consortium name="DOE Joint Genome Institute"/>
            <person name="Smidt H."/>
            <person name="Huntemann M."/>
            <person name="Han J."/>
            <person name="Chen A."/>
            <person name="Kyrpides N."/>
            <person name="Mavromatis K."/>
            <person name="Markowitz V."/>
            <person name="Palaniappan K."/>
            <person name="Ivanova N."/>
            <person name="Schaumberg A."/>
            <person name="Pati A."/>
            <person name="Liolios K."/>
            <person name="Nordberg H.P."/>
            <person name="Cantor M.N."/>
            <person name="Hua S.X."/>
            <person name="Woyke T."/>
        </authorList>
    </citation>
    <scope>NUCLEOTIDE SEQUENCE [LARGE SCALE GENOMIC DNA]</scope>
    <source>
        <strain evidence="2">DSM 15288</strain>
    </source>
</reference>
<dbReference type="OrthoDB" id="3782397at2"/>
<dbReference type="InterPro" id="IPR014710">
    <property type="entry name" value="RmlC-like_jellyroll"/>
</dbReference>
<evidence type="ECO:0000313" key="1">
    <source>
        <dbReference type="EMBL" id="AHF06033.1"/>
    </source>
</evidence>
<accession>W0E921</accession>
<dbReference type="SUPFAM" id="SSF51182">
    <property type="entry name" value="RmlC-like cupins"/>
    <property type="match status" value="1"/>
</dbReference>
<proteinExistence type="predicted"/>
<gene>
    <name evidence="1" type="ORF">DESME_02385</name>
</gene>
<protein>
    <submittedName>
        <fullName evidence="1">Cupin</fullName>
    </submittedName>
</protein>
<dbReference type="Proteomes" id="UP000010847">
    <property type="component" value="Chromosome"/>
</dbReference>
<keyword evidence="2" id="KW-1185">Reference proteome</keyword>
<dbReference type="CDD" id="cd02208">
    <property type="entry name" value="cupin_RmlC-like"/>
    <property type="match status" value="1"/>
</dbReference>
<dbReference type="eggNOG" id="COG1917">
    <property type="taxonomic scope" value="Bacteria"/>
</dbReference>
<dbReference type="InterPro" id="IPR011051">
    <property type="entry name" value="RmlC_Cupin_sf"/>
</dbReference>
<dbReference type="EMBL" id="CP007032">
    <property type="protein sequence ID" value="AHF06033.1"/>
    <property type="molecule type" value="Genomic_DNA"/>
</dbReference>
<organism evidence="1 2">
    <name type="scientific">Desulfitobacterium metallireducens DSM 15288</name>
    <dbReference type="NCBI Taxonomy" id="871968"/>
    <lineage>
        <taxon>Bacteria</taxon>
        <taxon>Bacillati</taxon>
        <taxon>Bacillota</taxon>
        <taxon>Clostridia</taxon>
        <taxon>Eubacteriales</taxon>
        <taxon>Desulfitobacteriaceae</taxon>
        <taxon>Desulfitobacterium</taxon>
    </lineage>
</organism>
<evidence type="ECO:0000313" key="2">
    <source>
        <dbReference type="Proteomes" id="UP000010847"/>
    </source>
</evidence>
<dbReference type="RefSeq" id="WP_006716494.1">
    <property type="nucleotide sequence ID" value="NZ_CP007032.1"/>
</dbReference>
<dbReference type="Gene3D" id="2.60.120.10">
    <property type="entry name" value="Jelly Rolls"/>
    <property type="match status" value="1"/>
</dbReference>
<sequence>MKFFRFSKDTGQSVERYESRSVIYSRIAQTFTPARIGFMYVEPEGIIGIHEAPTPQLFLVVQGEGWIRRQSNAKVVITTGEGVFFDKGELHESGSVLGMTCIIVQSDEFNSQIIVL</sequence>
<dbReference type="KEGG" id="dmt:DESME_02385"/>
<dbReference type="STRING" id="871968.DESME_02385"/>
<dbReference type="AlphaFoldDB" id="W0E921"/>